<dbReference type="PANTHER" id="PTHR43591:SF99">
    <property type="entry name" value="OS06G0646000 PROTEIN"/>
    <property type="match status" value="1"/>
</dbReference>
<dbReference type="GO" id="GO:0008757">
    <property type="term" value="F:S-adenosylmethionine-dependent methyltransferase activity"/>
    <property type="evidence" value="ECO:0007669"/>
    <property type="project" value="InterPro"/>
</dbReference>
<dbReference type="GO" id="GO:0032259">
    <property type="term" value="P:methylation"/>
    <property type="evidence" value="ECO:0007669"/>
    <property type="project" value="UniProtKB-KW"/>
</dbReference>
<keyword evidence="2" id="KW-0489">Methyltransferase</keyword>
<feature type="domain" description="Methyltransferase type 11" evidence="1">
    <location>
        <begin position="40"/>
        <end position="129"/>
    </location>
</feature>
<dbReference type="Pfam" id="PF08241">
    <property type="entry name" value="Methyltransf_11"/>
    <property type="match status" value="1"/>
</dbReference>
<organism evidence="2 3">
    <name type="scientific">Actinacidiphila yanglinensis</name>
    <dbReference type="NCBI Taxonomy" id="310779"/>
    <lineage>
        <taxon>Bacteria</taxon>
        <taxon>Bacillati</taxon>
        <taxon>Actinomycetota</taxon>
        <taxon>Actinomycetes</taxon>
        <taxon>Kitasatosporales</taxon>
        <taxon>Streptomycetaceae</taxon>
        <taxon>Actinacidiphila</taxon>
    </lineage>
</organism>
<name>A0A1H5XW00_9ACTN</name>
<dbReference type="SUPFAM" id="SSF53335">
    <property type="entry name" value="S-adenosyl-L-methionine-dependent methyltransferases"/>
    <property type="match status" value="1"/>
</dbReference>
<dbReference type="InterPro" id="IPR029063">
    <property type="entry name" value="SAM-dependent_MTases_sf"/>
</dbReference>
<dbReference type="AlphaFoldDB" id="A0A1H5XW00"/>
<accession>A0A1H5XW00</accession>
<dbReference type="RefSeq" id="WP_103885320.1">
    <property type="nucleotide sequence ID" value="NZ_FNVU01000003.1"/>
</dbReference>
<keyword evidence="3" id="KW-1185">Reference proteome</keyword>
<dbReference type="Gene3D" id="3.40.50.150">
    <property type="entry name" value="Vaccinia Virus protein VP39"/>
    <property type="match status" value="1"/>
</dbReference>
<dbReference type="PANTHER" id="PTHR43591">
    <property type="entry name" value="METHYLTRANSFERASE"/>
    <property type="match status" value="1"/>
</dbReference>
<evidence type="ECO:0000313" key="2">
    <source>
        <dbReference type="EMBL" id="SEG15944.1"/>
    </source>
</evidence>
<gene>
    <name evidence="2" type="ORF">SAMN05216223_103444</name>
</gene>
<evidence type="ECO:0000313" key="3">
    <source>
        <dbReference type="Proteomes" id="UP000236754"/>
    </source>
</evidence>
<dbReference type="CDD" id="cd02440">
    <property type="entry name" value="AdoMet_MTases"/>
    <property type="match status" value="1"/>
</dbReference>
<dbReference type="EMBL" id="FNVU01000003">
    <property type="protein sequence ID" value="SEG15944.1"/>
    <property type="molecule type" value="Genomic_DNA"/>
</dbReference>
<proteinExistence type="predicted"/>
<dbReference type="InterPro" id="IPR013216">
    <property type="entry name" value="Methyltransf_11"/>
</dbReference>
<protein>
    <submittedName>
        <fullName evidence="2">Methyltransferase domain-containing protein</fullName>
    </submittedName>
</protein>
<dbReference type="Proteomes" id="UP000236754">
    <property type="component" value="Unassembled WGS sequence"/>
</dbReference>
<evidence type="ECO:0000259" key="1">
    <source>
        <dbReference type="Pfam" id="PF08241"/>
    </source>
</evidence>
<dbReference type="OrthoDB" id="9805171at2"/>
<reference evidence="2 3" key="1">
    <citation type="submission" date="2016-10" db="EMBL/GenBank/DDBJ databases">
        <authorList>
            <person name="de Groot N.N."/>
        </authorList>
    </citation>
    <scope>NUCLEOTIDE SEQUENCE [LARGE SCALE GENOMIC DNA]</scope>
    <source>
        <strain evidence="2 3">CGMCC 4.2023</strain>
    </source>
</reference>
<sequence>MLDYDVEAERYDTTRGGVPRAGSAARAVLALVPERARTLLDVGCGTGLVTERLLRPGLRVFGVDASSGMTRLAAGRLCGGLVRGDCRRLPFADGCLDAVSAVWLLHLLPDAAAVVAECARVLRPGGVLVATVDKDAGHDMDSDVGELLARVRVVRGHDTALRVLAVGAEHGLRRAGEARFTGHGQGMSPALAAARVARGDFASVPALGPEASRALVRRLKLLPDPEVPRADPVYRLLALRKEA</sequence>
<keyword evidence="2" id="KW-0808">Transferase</keyword>